<dbReference type="Pfam" id="PF00621">
    <property type="entry name" value="RhoGEF"/>
    <property type="match status" value="1"/>
</dbReference>
<feature type="coiled-coil region" evidence="1">
    <location>
        <begin position="441"/>
        <end position="475"/>
    </location>
</feature>
<dbReference type="SMART" id="SM00325">
    <property type="entry name" value="RhoGEF"/>
    <property type="match status" value="1"/>
</dbReference>
<evidence type="ECO:0000259" key="2">
    <source>
        <dbReference type="PROSITE" id="PS50010"/>
    </source>
</evidence>
<dbReference type="SUPFAM" id="SSF48065">
    <property type="entry name" value="DBL homology domain (DH-domain)"/>
    <property type="match status" value="1"/>
</dbReference>
<dbReference type="CDD" id="cd13246">
    <property type="entry name" value="PH_Scd1"/>
    <property type="match status" value="1"/>
</dbReference>
<dbReference type="Proteomes" id="UP001497453">
    <property type="component" value="Chromosome 4"/>
</dbReference>
<keyword evidence="1" id="KW-0175">Coiled coil</keyword>
<dbReference type="Gene3D" id="1.20.900.10">
    <property type="entry name" value="Dbl homology (DH) domain"/>
    <property type="match status" value="1"/>
</dbReference>
<organism evidence="3 4">
    <name type="scientific">Somion occarium</name>
    <dbReference type="NCBI Taxonomy" id="3059160"/>
    <lineage>
        <taxon>Eukaryota</taxon>
        <taxon>Fungi</taxon>
        <taxon>Dikarya</taxon>
        <taxon>Basidiomycota</taxon>
        <taxon>Agaricomycotina</taxon>
        <taxon>Agaricomycetes</taxon>
        <taxon>Polyporales</taxon>
        <taxon>Cerrenaceae</taxon>
        <taxon>Somion</taxon>
    </lineage>
</organism>
<dbReference type="PANTHER" id="PTHR47339">
    <property type="entry name" value="CELL DIVISION CONTROL PROTEIN 24"/>
    <property type="match status" value="1"/>
</dbReference>
<dbReference type="InterPro" id="IPR010481">
    <property type="entry name" value="Cdc24/Scd1_N"/>
</dbReference>
<dbReference type="InterPro" id="IPR053026">
    <property type="entry name" value="CDC42_GEF"/>
</dbReference>
<accession>A0ABP1DK51</accession>
<dbReference type="EMBL" id="OZ037947">
    <property type="protein sequence ID" value="CAL1707052.1"/>
    <property type="molecule type" value="Genomic_DNA"/>
</dbReference>
<dbReference type="Gene3D" id="2.30.29.30">
    <property type="entry name" value="Pleckstrin-homology domain (PH domain)/Phosphotyrosine-binding domain (PTB)"/>
    <property type="match status" value="1"/>
</dbReference>
<proteinExistence type="predicted"/>
<dbReference type="SUPFAM" id="SSF50729">
    <property type="entry name" value="PH domain-like"/>
    <property type="match status" value="1"/>
</dbReference>
<evidence type="ECO:0000313" key="4">
    <source>
        <dbReference type="Proteomes" id="UP001497453"/>
    </source>
</evidence>
<dbReference type="Pfam" id="PF06395">
    <property type="entry name" value="CDC24"/>
    <property type="match status" value="1"/>
</dbReference>
<name>A0ABP1DK51_9APHY</name>
<dbReference type="InterPro" id="IPR035899">
    <property type="entry name" value="DBL_dom_sf"/>
</dbReference>
<sequence length="634" mass="72143">MNGIDEGLSEPLNSILVEEIAKIFDDYPSRLQQQSLYFVCCDALRFIQVANHTTIVACLRSRVPTSFPKLAACSARYCQISPNPWRRELRNQSYLELCDILAGRCISDGHEADPNTKLQLQVLFSEFFSQSTSLYQQCSVLRARLMRIQNFPQYFTLSSKDNASSSRRSTDPVTQLWDCFALGVPLCYLFNLLPPPIQPVPIDTASFDPTNDMIINRALVMFEAGVRQIEGCPKFTMTDLWDRNSTDGFVRVVNIVSTVVTNIPEDIFTESPHTYPPTELFTWLLHSARSTDRQPGANIAKELLYTERKYVQDLETMQWTLGQGAFLLGMNLDSLIDFHRRFLIKLESISDSPWMDGGWGNAFTEFEEEFSVYESYCVNYTNASDNLSLSEENSLVALDGLLNIKSELSAFLIMPAQRVGKYPLLLESLIKAVMNTNYSHLDELKQGLAAAKRIADKVNEEKRRAENRAAVKRLEGRVDDWRGHHVSNFGTVLLDDVFTITKSDIDREYHVFLFEKIILCFRELFPSTNGKKAGKSNGLLKTPGSPWPINISSPNLSKRGTPLLLKGRIYLQNVTSVIPKIHAGRYSLAVYWKGDHDIEYFTLRCRNEEQLRLWENSLVRLLADIAARRTTDSL</sequence>
<reference evidence="4" key="1">
    <citation type="submission" date="2024-04" db="EMBL/GenBank/DDBJ databases">
        <authorList>
            <person name="Shaw F."/>
            <person name="Minotto A."/>
        </authorList>
    </citation>
    <scope>NUCLEOTIDE SEQUENCE [LARGE SCALE GENOMIC DNA]</scope>
</reference>
<gene>
    <name evidence="3" type="ORF">GFSPODELE1_LOCUS6169</name>
</gene>
<dbReference type="InterPro" id="IPR033511">
    <property type="entry name" value="Cdc24/Scd1_PH_dom"/>
</dbReference>
<dbReference type="PROSITE" id="PS50010">
    <property type="entry name" value="DH_2"/>
    <property type="match status" value="1"/>
</dbReference>
<feature type="domain" description="DH" evidence="2">
    <location>
        <begin position="295"/>
        <end position="461"/>
    </location>
</feature>
<dbReference type="Pfam" id="PF15411">
    <property type="entry name" value="PH_10"/>
    <property type="match status" value="1"/>
</dbReference>
<evidence type="ECO:0000256" key="1">
    <source>
        <dbReference type="SAM" id="Coils"/>
    </source>
</evidence>
<dbReference type="PANTHER" id="PTHR47339:SF1">
    <property type="entry name" value="CELL DIVISION CONTROL PROTEIN 24"/>
    <property type="match status" value="1"/>
</dbReference>
<dbReference type="InterPro" id="IPR000219">
    <property type="entry name" value="DH_dom"/>
</dbReference>
<dbReference type="CDD" id="cd00160">
    <property type="entry name" value="RhoGEF"/>
    <property type="match status" value="1"/>
</dbReference>
<protein>
    <recommendedName>
        <fullName evidence="2">DH domain-containing protein</fullName>
    </recommendedName>
</protein>
<dbReference type="InterPro" id="IPR011993">
    <property type="entry name" value="PH-like_dom_sf"/>
</dbReference>
<evidence type="ECO:0000313" key="3">
    <source>
        <dbReference type="EMBL" id="CAL1707052.1"/>
    </source>
</evidence>
<keyword evidence="4" id="KW-1185">Reference proteome</keyword>